<reference evidence="3" key="1">
    <citation type="submission" date="2013-05" db="EMBL/GenBank/DDBJ databases">
        <title>The Genome sequence of Mucor circinelloides f. circinelloides 1006PhL.</title>
        <authorList>
            <consortium name="The Broad Institute Genomics Platform"/>
            <person name="Cuomo C."/>
            <person name="Earl A."/>
            <person name="Findley K."/>
            <person name="Lee S.C."/>
            <person name="Walker B."/>
            <person name="Young S."/>
            <person name="Zeng Q."/>
            <person name="Gargeya S."/>
            <person name="Fitzgerald M."/>
            <person name="Haas B."/>
            <person name="Abouelleil A."/>
            <person name="Allen A.W."/>
            <person name="Alvarado L."/>
            <person name="Arachchi H.M."/>
            <person name="Berlin A.M."/>
            <person name="Chapman S.B."/>
            <person name="Gainer-Dewar J."/>
            <person name="Goldberg J."/>
            <person name="Griggs A."/>
            <person name="Gujja S."/>
            <person name="Hansen M."/>
            <person name="Howarth C."/>
            <person name="Imamovic A."/>
            <person name="Ireland A."/>
            <person name="Larimer J."/>
            <person name="McCowan C."/>
            <person name="Murphy C."/>
            <person name="Pearson M."/>
            <person name="Poon T.W."/>
            <person name="Priest M."/>
            <person name="Roberts A."/>
            <person name="Saif S."/>
            <person name="Shea T."/>
            <person name="Sisk P."/>
            <person name="Sykes S."/>
            <person name="Wortman J."/>
            <person name="Nusbaum C."/>
            <person name="Birren B."/>
        </authorList>
    </citation>
    <scope>NUCLEOTIDE SEQUENCE [LARGE SCALE GENOMIC DNA]</scope>
    <source>
        <strain evidence="3">1006PhL</strain>
    </source>
</reference>
<accession>S2JG65</accession>
<feature type="domain" description="Enoyl reductase (ER)" evidence="1">
    <location>
        <begin position="19"/>
        <end position="340"/>
    </location>
</feature>
<dbReference type="Pfam" id="PF08240">
    <property type="entry name" value="ADH_N"/>
    <property type="match status" value="1"/>
</dbReference>
<dbReference type="SUPFAM" id="SSF50129">
    <property type="entry name" value="GroES-like"/>
    <property type="match status" value="1"/>
</dbReference>
<dbReference type="STRING" id="1220926.S2JG65"/>
<dbReference type="Gene3D" id="3.90.180.10">
    <property type="entry name" value="Medium-chain alcohol dehydrogenases, catalytic domain"/>
    <property type="match status" value="1"/>
</dbReference>
<dbReference type="InterPro" id="IPR052711">
    <property type="entry name" value="Zinc_ADH-like"/>
</dbReference>
<gene>
    <name evidence="2" type="ORF">HMPREF1544_05787</name>
</gene>
<dbReference type="OrthoDB" id="449487at2759"/>
<dbReference type="PANTHER" id="PTHR45033:SF3">
    <property type="entry name" value="DEHYDROGENASE, PUTATIVE (AFU_ORTHOLOGUE AFUA_2G13270)-RELATED"/>
    <property type="match status" value="1"/>
</dbReference>
<evidence type="ECO:0000313" key="3">
    <source>
        <dbReference type="Proteomes" id="UP000014254"/>
    </source>
</evidence>
<dbReference type="SUPFAM" id="SSF51735">
    <property type="entry name" value="NAD(P)-binding Rossmann-fold domains"/>
    <property type="match status" value="1"/>
</dbReference>
<proteinExistence type="predicted"/>
<name>S2JG65_MUCC1</name>
<dbReference type="InParanoid" id="S2JG65"/>
<dbReference type="AlphaFoldDB" id="S2JG65"/>
<keyword evidence="3" id="KW-1185">Reference proteome</keyword>
<dbReference type="InterPro" id="IPR013149">
    <property type="entry name" value="ADH-like_C"/>
</dbReference>
<evidence type="ECO:0000259" key="1">
    <source>
        <dbReference type="SMART" id="SM00829"/>
    </source>
</evidence>
<dbReference type="InterPro" id="IPR013154">
    <property type="entry name" value="ADH-like_N"/>
</dbReference>
<evidence type="ECO:0000313" key="2">
    <source>
        <dbReference type="EMBL" id="EPB87477.1"/>
    </source>
</evidence>
<protein>
    <recommendedName>
        <fullName evidence="1">Enoyl reductase (ER) domain-containing protein</fullName>
    </recommendedName>
</protein>
<organism evidence="2 3">
    <name type="scientific">Mucor circinelloides f. circinelloides (strain 1006PhL)</name>
    <name type="common">Mucormycosis agent</name>
    <name type="synonym">Calyptromyces circinelloides</name>
    <dbReference type="NCBI Taxonomy" id="1220926"/>
    <lineage>
        <taxon>Eukaryota</taxon>
        <taxon>Fungi</taxon>
        <taxon>Fungi incertae sedis</taxon>
        <taxon>Mucoromycota</taxon>
        <taxon>Mucoromycotina</taxon>
        <taxon>Mucoromycetes</taxon>
        <taxon>Mucorales</taxon>
        <taxon>Mucorineae</taxon>
        <taxon>Mucoraceae</taxon>
        <taxon>Mucor</taxon>
    </lineage>
</organism>
<dbReference type="Pfam" id="PF00107">
    <property type="entry name" value="ADH_zinc_N"/>
    <property type="match status" value="1"/>
</dbReference>
<dbReference type="Gene3D" id="3.40.50.720">
    <property type="entry name" value="NAD(P)-binding Rossmann-like Domain"/>
    <property type="match status" value="1"/>
</dbReference>
<dbReference type="VEuPathDB" id="FungiDB:HMPREF1544_05787"/>
<dbReference type="PANTHER" id="PTHR45033">
    <property type="match status" value="1"/>
</dbReference>
<dbReference type="Proteomes" id="UP000014254">
    <property type="component" value="Unassembled WGS sequence"/>
</dbReference>
<dbReference type="InterPro" id="IPR020843">
    <property type="entry name" value="ER"/>
</dbReference>
<dbReference type="GO" id="GO:0016491">
    <property type="term" value="F:oxidoreductase activity"/>
    <property type="evidence" value="ECO:0007669"/>
    <property type="project" value="InterPro"/>
</dbReference>
<dbReference type="SMART" id="SM00829">
    <property type="entry name" value="PKS_ER"/>
    <property type="match status" value="1"/>
</dbReference>
<dbReference type="InterPro" id="IPR036291">
    <property type="entry name" value="NAD(P)-bd_dom_sf"/>
</dbReference>
<sequence>MFSAICLSNKQTSPDFKYGLEEKKLTLDIPKSGETVVQVLAASLNHRDVYIMKDQFMGVTTGGIVWSDAVGLVTQCGDNSNFQPGDRILINPGRGWEKDAEGPESAFSMLGLNPCTGVAAEKVLVETNEIFKCPDHLSDQEAAALPLAGLTAYRAVFSKCGIKQGDNVLITGIGGGVALFALQFAVAVGANVYVTSSSPEKIDKAIALGAKGGVNYKDANCMQQLKEMLNGGLIRAIVDGAGGSLYGQYPSVMKQGGIIANYGQTSNEPITFSMYQVAQNIELRGSTMGSRLEFKKMIDFVNQYKIKPIVSKVFKGLSVDSVQNAVDLMESSSQFGKIVIDIN</sequence>
<dbReference type="InterPro" id="IPR011032">
    <property type="entry name" value="GroES-like_sf"/>
</dbReference>
<dbReference type="OMA" id="LNHHDLW"/>
<dbReference type="EMBL" id="KE123968">
    <property type="protein sequence ID" value="EPB87477.1"/>
    <property type="molecule type" value="Genomic_DNA"/>
</dbReference>
<dbReference type="eggNOG" id="KOG1198">
    <property type="taxonomic scope" value="Eukaryota"/>
</dbReference>